<sequence>MACGREGAAVTDLNEDPGSGPDADSRHGRQDLGKRVSLQEFLDPPGQEFALVKDGGQRLGQARDDQSGCLGARNGDGLLVQGGEDVVDQPLGHPRRLRP</sequence>
<gene>
    <name evidence="2" type="ORF">GCM10022207_71010</name>
</gene>
<evidence type="ECO:0000256" key="1">
    <source>
        <dbReference type="SAM" id="MobiDB-lite"/>
    </source>
</evidence>
<evidence type="ECO:0000313" key="2">
    <source>
        <dbReference type="EMBL" id="GAA3892981.1"/>
    </source>
</evidence>
<dbReference type="EMBL" id="BAAAZA010000030">
    <property type="protein sequence ID" value="GAA3892981.1"/>
    <property type="molecule type" value="Genomic_DNA"/>
</dbReference>
<feature type="region of interest" description="Disordered" evidence="1">
    <location>
        <begin position="56"/>
        <end position="99"/>
    </location>
</feature>
<organism evidence="2 3">
    <name type="scientific">Streptomyces lannensis</name>
    <dbReference type="NCBI Taxonomy" id="766498"/>
    <lineage>
        <taxon>Bacteria</taxon>
        <taxon>Bacillati</taxon>
        <taxon>Actinomycetota</taxon>
        <taxon>Actinomycetes</taxon>
        <taxon>Kitasatosporales</taxon>
        <taxon>Streptomycetaceae</taxon>
        <taxon>Streptomyces</taxon>
    </lineage>
</organism>
<dbReference type="Proteomes" id="UP001501563">
    <property type="component" value="Unassembled WGS sequence"/>
</dbReference>
<name>A0ABP7L4L7_9ACTN</name>
<reference evidence="3" key="1">
    <citation type="journal article" date="2019" name="Int. J. Syst. Evol. Microbiol.">
        <title>The Global Catalogue of Microorganisms (GCM) 10K type strain sequencing project: providing services to taxonomists for standard genome sequencing and annotation.</title>
        <authorList>
            <consortium name="The Broad Institute Genomics Platform"/>
            <consortium name="The Broad Institute Genome Sequencing Center for Infectious Disease"/>
            <person name="Wu L."/>
            <person name="Ma J."/>
        </authorList>
    </citation>
    <scope>NUCLEOTIDE SEQUENCE [LARGE SCALE GENOMIC DNA]</scope>
    <source>
        <strain evidence="3">JCM 16578</strain>
    </source>
</reference>
<proteinExistence type="predicted"/>
<feature type="region of interest" description="Disordered" evidence="1">
    <location>
        <begin position="1"/>
        <end position="34"/>
    </location>
</feature>
<feature type="compositionally biased region" description="Basic and acidic residues" evidence="1">
    <location>
        <begin position="23"/>
        <end position="34"/>
    </location>
</feature>
<accession>A0ABP7L4L7</accession>
<protein>
    <submittedName>
        <fullName evidence="2">Uncharacterized protein</fullName>
    </submittedName>
</protein>
<evidence type="ECO:0000313" key="3">
    <source>
        <dbReference type="Proteomes" id="UP001501563"/>
    </source>
</evidence>
<keyword evidence="3" id="KW-1185">Reference proteome</keyword>
<comment type="caution">
    <text evidence="2">The sequence shown here is derived from an EMBL/GenBank/DDBJ whole genome shotgun (WGS) entry which is preliminary data.</text>
</comment>